<evidence type="ECO:0000313" key="3">
    <source>
        <dbReference type="Proteomes" id="UP001518925"/>
    </source>
</evidence>
<sequence length="486" mass="56624">METIFLQKRTLTLFVMCLFSGLIFHYFFYSKTVGISVLLFTLLLYTIFFLQNREVITSQRKLSWFFLLVILLLAATYGIFTNEMFRFFNIVVLPLLFLYHTFLLKKGIPGEWAKPIIIARLGNAIGDMIEIFFKSFSMIGVLAKKRMDEQRYEVGRRVLIGVVISAPILFFVTFLLMSSDVNFSNMMYRIPNWFISLSPLEAIFQIVIVIGITLALFSYFLSLNIKTKLDEYVEEEVTKQPFDVIIVGTVLILINLVYMLYAISQFTYFFNIDPASTTTTYSYATYARKGFAELTVVSLINFTILLVVLHYTSLKGKVSQVLIKGLLTLLVGFSGFMLFSAYHKLSLYEQAYGFTYSRILAHSFMILLFIMLFIAFVRIWSKKIELLKTYVVLAVSYYVILNYLNIDVIIAENNMNWYTQTGKIDSLYMEALSDDVIPYLVELEEKTGYRSEYVQHRKEMLLKGNSSWTEWNWSQHKARQFLKEIE</sequence>
<proteinExistence type="predicted"/>
<dbReference type="Pfam" id="PF13687">
    <property type="entry name" value="DUF4153"/>
    <property type="match status" value="1"/>
</dbReference>
<feature type="transmembrane region" description="Helical" evidence="1">
    <location>
        <begin position="86"/>
        <end position="104"/>
    </location>
</feature>
<dbReference type="Proteomes" id="UP001518925">
    <property type="component" value="Unassembled WGS sequence"/>
</dbReference>
<accession>A0ABS2DME2</accession>
<evidence type="ECO:0000313" key="2">
    <source>
        <dbReference type="EMBL" id="MBM6619576.1"/>
    </source>
</evidence>
<reference evidence="2 3" key="1">
    <citation type="submission" date="2021-02" db="EMBL/GenBank/DDBJ databases">
        <title>Bacillus sp. RD4P76, an endophyte from a halophyte.</title>
        <authorList>
            <person name="Sun J.-Q."/>
        </authorList>
    </citation>
    <scope>NUCLEOTIDE SEQUENCE [LARGE SCALE GENOMIC DNA]</scope>
    <source>
        <strain evidence="2 3">RD4P76</strain>
    </source>
</reference>
<feature type="transmembrane region" description="Helical" evidence="1">
    <location>
        <begin position="34"/>
        <end position="50"/>
    </location>
</feature>
<feature type="transmembrane region" description="Helical" evidence="1">
    <location>
        <begin position="12"/>
        <end position="28"/>
    </location>
</feature>
<dbReference type="EMBL" id="JAFELM010000043">
    <property type="protein sequence ID" value="MBM6619576.1"/>
    <property type="molecule type" value="Genomic_DNA"/>
</dbReference>
<dbReference type="InterPro" id="IPR025291">
    <property type="entry name" value="DUF4153"/>
</dbReference>
<feature type="transmembrane region" description="Helical" evidence="1">
    <location>
        <begin position="359"/>
        <end position="380"/>
    </location>
</feature>
<keyword evidence="1" id="KW-0812">Transmembrane</keyword>
<feature type="transmembrane region" description="Helical" evidence="1">
    <location>
        <begin position="244"/>
        <end position="270"/>
    </location>
</feature>
<comment type="caution">
    <text evidence="2">The sequence shown here is derived from an EMBL/GenBank/DDBJ whole genome shotgun (WGS) entry which is preliminary data.</text>
</comment>
<evidence type="ECO:0000256" key="1">
    <source>
        <dbReference type="SAM" id="Phobius"/>
    </source>
</evidence>
<feature type="transmembrane region" description="Helical" evidence="1">
    <location>
        <begin position="321"/>
        <end position="339"/>
    </location>
</feature>
<keyword evidence="3" id="KW-1185">Reference proteome</keyword>
<keyword evidence="1" id="KW-1133">Transmembrane helix</keyword>
<gene>
    <name evidence="2" type="ORF">JR050_18090</name>
</gene>
<organism evidence="2 3">
    <name type="scientific">Bacillus suaedaesalsae</name>
    <dbReference type="NCBI Taxonomy" id="2810349"/>
    <lineage>
        <taxon>Bacteria</taxon>
        <taxon>Bacillati</taxon>
        <taxon>Bacillota</taxon>
        <taxon>Bacilli</taxon>
        <taxon>Bacillales</taxon>
        <taxon>Bacillaceae</taxon>
        <taxon>Bacillus</taxon>
    </lineage>
</organism>
<feature type="transmembrane region" description="Helical" evidence="1">
    <location>
        <begin position="202"/>
        <end position="223"/>
    </location>
</feature>
<keyword evidence="1" id="KW-0472">Membrane</keyword>
<feature type="transmembrane region" description="Helical" evidence="1">
    <location>
        <begin position="154"/>
        <end position="177"/>
    </location>
</feature>
<protein>
    <submittedName>
        <fullName evidence="2">DUF4173 domain-containing protein</fullName>
    </submittedName>
</protein>
<dbReference type="RefSeq" id="WP_204205049.1">
    <property type="nucleotide sequence ID" value="NZ_JAFELM010000043.1"/>
</dbReference>
<feature type="transmembrane region" description="Helical" evidence="1">
    <location>
        <begin position="387"/>
        <end position="406"/>
    </location>
</feature>
<feature type="transmembrane region" description="Helical" evidence="1">
    <location>
        <begin position="62"/>
        <end position="80"/>
    </location>
</feature>
<feature type="transmembrane region" description="Helical" evidence="1">
    <location>
        <begin position="290"/>
        <end position="309"/>
    </location>
</feature>
<name>A0ABS2DME2_9BACI</name>